<dbReference type="InterPro" id="IPR003959">
    <property type="entry name" value="ATPase_AAA_core"/>
</dbReference>
<organism evidence="3 4">
    <name type="scientific">Botryosphaeria dothidea</name>
    <dbReference type="NCBI Taxonomy" id="55169"/>
    <lineage>
        <taxon>Eukaryota</taxon>
        <taxon>Fungi</taxon>
        <taxon>Dikarya</taxon>
        <taxon>Ascomycota</taxon>
        <taxon>Pezizomycotina</taxon>
        <taxon>Dothideomycetes</taxon>
        <taxon>Dothideomycetes incertae sedis</taxon>
        <taxon>Botryosphaeriales</taxon>
        <taxon>Botryosphaeriaceae</taxon>
        <taxon>Botryosphaeria</taxon>
    </lineage>
</organism>
<keyword evidence="4" id="KW-1185">Reference proteome</keyword>
<proteinExistence type="predicted"/>
<dbReference type="AlphaFoldDB" id="A0A8H4J2F6"/>
<protein>
    <submittedName>
        <fullName evidence="3">ATPase AAA+ type core</fullName>
    </submittedName>
</protein>
<evidence type="ECO:0000256" key="1">
    <source>
        <dbReference type="SAM" id="MobiDB-lite"/>
    </source>
</evidence>
<dbReference type="PANTHER" id="PTHR46411">
    <property type="entry name" value="FAMILY ATPASE, PUTATIVE-RELATED"/>
    <property type="match status" value="1"/>
</dbReference>
<dbReference type="GO" id="GO:0016887">
    <property type="term" value="F:ATP hydrolysis activity"/>
    <property type="evidence" value="ECO:0007669"/>
    <property type="project" value="InterPro"/>
</dbReference>
<evidence type="ECO:0000313" key="4">
    <source>
        <dbReference type="Proteomes" id="UP000572817"/>
    </source>
</evidence>
<accession>A0A8H4J2F6</accession>
<sequence length="865" mass="99060">MSVTGSQYNHAQVQSFQGSLARVSSGFDQQQQQQRQDPVSPVQSPHSPSQDAFQRRTYTNPLERKVADLEARIKDLTMAQTSPSLRRTPSPPPPLPPAPQDTSAQANSQADVQPTRQDRIPDKDSDVKSVNAEQKQPSRPETAETTVAPKASAEPAQGNSLKRFRMVVSKYEPGKDKRVEVEVEPPKSDHAVSVVTYRKYMDSQDVKRCMYEEVEIESDELKGLLSKSMLHVEEDFLEGAYTKAESPFEPFVFNWKRLVEAQDSRPEDTKNIRNAREDLKYIMDAISISEPRKLKGYFRERDQYLAAGTITFAHLWTLFGWGTKIYARPFLEDWQMFEVKYNSGYRNSPEADYVEEDEPYDRYAAYDVCCSAYDWDGSNFKRYTYLFTIDKFEGRRPIKSLPCFPTEYYEDEHGRQNDSGLRAQLLERGKKFVELCTAEEAYALRRYSGPVLEVNLQRFKPRYPQYRYPIPVKRREIRDQDVIIDNSAFTTSQRNEFTGLSELPILGTKEARFDPADCPCRPCREGPTRIWPSRTFSSRFEEGKDFVVSGERLLLCPAKVLGYVPSNKIWAQFRIQHVREISEDARISNESRFESQLELEKSTKVMLRALIRHHQARKDDLMQAGKPKAASLELDPIEGKGRGLAILLHGPPGVGKTLTAEAVALATGKPLLPVSVAEIGTEPPEAERRLMDVFADASRWNAVLLIDEADVFLEERVGFQDIKRNTLVSVLLRVLEYYDGIIILTTNRISSLDVAVQSRMHLAIQYTDLTKEQKFNIFQQFLDKVKHEIADRRAIDEYLNTICRKAALNGRQIRNIISSAQAMAHNEQRKLNKDHIIEIYEATEAFITCLKDLTTTKRARNEAVR</sequence>
<dbReference type="CDD" id="cd19481">
    <property type="entry name" value="RecA-like_protease"/>
    <property type="match status" value="1"/>
</dbReference>
<feature type="region of interest" description="Disordered" evidence="1">
    <location>
        <begin position="17"/>
        <end position="161"/>
    </location>
</feature>
<dbReference type="OrthoDB" id="10042665at2759"/>
<name>A0A8H4J2F6_9PEZI</name>
<dbReference type="PANTHER" id="PTHR46411:SF3">
    <property type="entry name" value="AAA+ ATPASE DOMAIN-CONTAINING PROTEIN"/>
    <property type="match status" value="1"/>
</dbReference>
<dbReference type="Proteomes" id="UP000572817">
    <property type="component" value="Unassembled WGS sequence"/>
</dbReference>
<gene>
    <name evidence="3" type="ORF">GTA08_BOTSDO12149</name>
</gene>
<reference evidence="3" key="1">
    <citation type="submission" date="2020-04" db="EMBL/GenBank/DDBJ databases">
        <title>Genome Assembly and Annotation of Botryosphaeria dothidea sdau 11-99, a Latent Pathogen of Apple Fruit Ring Rot in China.</title>
        <authorList>
            <person name="Yu C."/>
            <person name="Diao Y."/>
            <person name="Lu Q."/>
            <person name="Zhao J."/>
            <person name="Cui S."/>
            <person name="Peng C."/>
            <person name="He B."/>
            <person name="Liu H."/>
        </authorList>
    </citation>
    <scope>NUCLEOTIDE SEQUENCE [LARGE SCALE GENOMIC DNA]</scope>
    <source>
        <strain evidence="3">Sdau11-99</strain>
    </source>
</reference>
<feature type="compositionally biased region" description="Basic and acidic residues" evidence="1">
    <location>
        <begin position="62"/>
        <end position="75"/>
    </location>
</feature>
<feature type="compositionally biased region" description="Pro residues" evidence="1">
    <location>
        <begin position="89"/>
        <end position="99"/>
    </location>
</feature>
<dbReference type="SMART" id="SM00382">
    <property type="entry name" value="AAA"/>
    <property type="match status" value="1"/>
</dbReference>
<evidence type="ECO:0000313" key="3">
    <source>
        <dbReference type="EMBL" id="KAF4312050.1"/>
    </source>
</evidence>
<evidence type="ECO:0000259" key="2">
    <source>
        <dbReference type="SMART" id="SM00382"/>
    </source>
</evidence>
<dbReference type="InterPro" id="IPR054289">
    <property type="entry name" value="DUF7025"/>
</dbReference>
<feature type="domain" description="AAA+ ATPase" evidence="2">
    <location>
        <begin position="642"/>
        <end position="770"/>
    </location>
</feature>
<dbReference type="GO" id="GO:0005524">
    <property type="term" value="F:ATP binding"/>
    <property type="evidence" value="ECO:0007669"/>
    <property type="project" value="InterPro"/>
</dbReference>
<dbReference type="Gene3D" id="3.40.50.300">
    <property type="entry name" value="P-loop containing nucleotide triphosphate hydrolases"/>
    <property type="match status" value="1"/>
</dbReference>
<dbReference type="Pfam" id="PF00004">
    <property type="entry name" value="AAA"/>
    <property type="match status" value="1"/>
</dbReference>
<comment type="caution">
    <text evidence="3">The sequence shown here is derived from an EMBL/GenBank/DDBJ whole genome shotgun (WGS) entry which is preliminary data.</text>
</comment>
<dbReference type="InterPro" id="IPR027417">
    <property type="entry name" value="P-loop_NTPase"/>
</dbReference>
<dbReference type="InterPro" id="IPR003593">
    <property type="entry name" value="AAA+_ATPase"/>
</dbReference>
<dbReference type="SUPFAM" id="SSF52540">
    <property type="entry name" value="P-loop containing nucleoside triphosphate hydrolases"/>
    <property type="match status" value="1"/>
</dbReference>
<dbReference type="Pfam" id="PF22942">
    <property type="entry name" value="DUF7025"/>
    <property type="match status" value="1"/>
</dbReference>
<feature type="compositionally biased region" description="Polar residues" evidence="1">
    <location>
        <begin position="100"/>
        <end position="115"/>
    </location>
</feature>
<dbReference type="InterPro" id="IPR056599">
    <property type="entry name" value="AAA_lid_fung"/>
</dbReference>
<dbReference type="Pfam" id="PF23232">
    <property type="entry name" value="AAA_lid_13"/>
    <property type="match status" value="1"/>
</dbReference>
<feature type="compositionally biased region" description="Basic and acidic residues" evidence="1">
    <location>
        <begin position="116"/>
        <end position="127"/>
    </location>
</feature>
<dbReference type="EMBL" id="WWBZ02000007">
    <property type="protein sequence ID" value="KAF4312050.1"/>
    <property type="molecule type" value="Genomic_DNA"/>
</dbReference>
<feature type="compositionally biased region" description="Low complexity" evidence="1">
    <location>
        <begin position="28"/>
        <end position="50"/>
    </location>
</feature>